<dbReference type="AlphaFoldDB" id="A0AA39GDH7"/>
<comment type="caution">
    <text evidence="2">The sequence shown here is derived from an EMBL/GenBank/DDBJ whole genome shotgun (WGS) entry which is preliminary data.</text>
</comment>
<organism evidence="2 3">
    <name type="scientific">Sarocladium strictum</name>
    <name type="common">Black bundle disease fungus</name>
    <name type="synonym">Acremonium strictum</name>
    <dbReference type="NCBI Taxonomy" id="5046"/>
    <lineage>
        <taxon>Eukaryota</taxon>
        <taxon>Fungi</taxon>
        <taxon>Dikarya</taxon>
        <taxon>Ascomycota</taxon>
        <taxon>Pezizomycotina</taxon>
        <taxon>Sordariomycetes</taxon>
        <taxon>Hypocreomycetidae</taxon>
        <taxon>Hypocreales</taxon>
        <taxon>Sarocladiaceae</taxon>
        <taxon>Sarocladium</taxon>
    </lineage>
</organism>
<keyword evidence="3" id="KW-1185">Reference proteome</keyword>
<accession>A0AA39GDH7</accession>
<evidence type="ECO:0000313" key="2">
    <source>
        <dbReference type="EMBL" id="KAK0385345.1"/>
    </source>
</evidence>
<evidence type="ECO:0000256" key="1">
    <source>
        <dbReference type="SAM" id="MobiDB-lite"/>
    </source>
</evidence>
<reference evidence="2" key="1">
    <citation type="submission" date="2022-10" db="EMBL/GenBank/DDBJ databases">
        <title>Determination and structural analysis of whole genome sequence of Sarocladium strictum F4-1.</title>
        <authorList>
            <person name="Hu L."/>
            <person name="Jiang Y."/>
        </authorList>
    </citation>
    <scope>NUCLEOTIDE SEQUENCE</scope>
    <source>
        <strain evidence="2">F4-1</strain>
    </source>
</reference>
<name>A0AA39GDH7_SARSR</name>
<proteinExistence type="predicted"/>
<protein>
    <submittedName>
        <fullName evidence="2">Uncharacterized protein</fullName>
    </submittedName>
</protein>
<feature type="region of interest" description="Disordered" evidence="1">
    <location>
        <begin position="120"/>
        <end position="140"/>
    </location>
</feature>
<evidence type="ECO:0000313" key="3">
    <source>
        <dbReference type="Proteomes" id="UP001175261"/>
    </source>
</evidence>
<feature type="compositionally biased region" description="Basic and acidic residues" evidence="1">
    <location>
        <begin position="44"/>
        <end position="54"/>
    </location>
</feature>
<sequence>MYCASFLTTVTLGSCGSGGGIEVVSGITFDTARDMDEATQAGILKDEEQREENTRAQGSKATAPKIKPFTPPTKGVQAEMGIIGSDWIYIISESKLAELEAQGLGRPEDKQERIEWFKEHHTKKIQNPKQRLPMRHEVQD</sequence>
<dbReference type="EMBL" id="JAPDFR010000007">
    <property type="protein sequence ID" value="KAK0385345.1"/>
    <property type="molecule type" value="Genomic_DNA"/>
</dbReference>
<dbReference type="Proteomes" id="UP001175261">
    <property type="component" value="Unassembled WGS sequence"/>
</dbReference>
<feature type="region of interest" description="Disordered" evidence="1">
    <location>
        <begin position="41"/>
        <end position="75"/>
    </location>
</feature>
<gene>
    <name evidence="2" type="ORF">NLU13_7821</name>
</gene>